<keyword evidence="1" id="KW-0472">Membrane</keyword>
<evidence type="ECO:0000313" key="2">
    <source>
        <dbReference type="EMBL" id="ERJ88138.1"/>
    </source>
</evidence>
<evidence type="ECO:0000313" key="3">
    <source>
        <dbReference type="Proteomes" id="UP000016662"/>
    </source>
</evidence>
<reference evidence="2 3" key="1">
    <citation type="submission" date="2013-07" db="EMBL/GenBank/DDBJ databases">
        <authorList>
            <person name="Weinstock G."/>
            <person name="Sodergren E."/>
            <person name="Wylie T."/>
            <person name="Fulton L."/>
            <person name="Fulton R."/>
            <person name="Fronick C."/>
            <person name="O'Laughlin M."/>
            <person name="Godfrey J."/>
            <person name="Miner T."/>
            <person name="Herter B."/>
            <person name="Appelbaum E."/>
            <person name="Cordes M."/>
            <person name="Lek S."/>
            <person name="Wollam A."/>
            <person name="Pepin K.H."/>
            <person name="Palsikar V.B."/>
            <person name="Mitreva M."/>
            <person name="Wilson R.K."/>
        </authorList>
    </citation>
    <scope>NUCLEOTIDE SEQUENCE [LARGE SCALE GENOMIC DNA]</scope>
    <source>
        <strain evidence="2 3">ATCC 27760</strain>
    </source>
</reference>
<accession>U2LM06</accession>
<name>U2LM06_9FIRM</name>
<feature type="transmembrane region" description="Helical" evidence="1">
    <location>
        <begin position="40"/>
        <end position="57"/>
    </location>
</feature>
<organism evidence="2 3">
    <name type="scientific">Ruminococcus callidus ATCC 27760</name>
    <dbReference type="NCBI Taxonomy" id="411473"/>
    <lineage>
        <taxon>Bacteria</taxon>
        <taxon>Bacillati</taxon>
        <taxon>Bacillota</taxon>
        <taxon>Clostridia</taxon>
        <taxon>Eubacteriales</taxon>
        <taxon>Oscillospiraceae</taxon>
        <taxon>Ruminococcus</taxon>
    </lineage>
</organism>
<proteinExistence type="predicted"/>
<gene>
    <name evidence="2" type="ORF">RUMCAL_03164</name>
</gene>
<dbReference type="HOGENOM" id="CLU_2710937_0_0_9"/>
<sequence>SKNCSWIQRQWKRHLVRQKHCYSVKHKSKRKLEEFDMKEFIAGLVLTLVIGGIGIAIEMQEREEVKYINADCN</sequence>
<dbReference type="EMBL" id="AWVF01000415">
    <property type="protein sequence ID" value="ERJ88138.1"/>
    <property type="molecule type" value="Genomic_DNA"/>
</dbReference>
<keyword evidence="1" id="KW-1133">Transmembrane helix</keyword>
<keyword evidence="1" id="KW-0812">Transmembrane</keyword>
<feature type="non-terminal residue" evidence="2">
    <location>
        <position position="1"/>
    </location>
</feature>
<comment type="caution">
    <text evidence="2">The sequence shown here is derived from an EMBL/GenBank/DDBJ whole genome shotgun (WGS) entry which is preliminary data.</text>
</comment>
<dbReference type="Proteomes" id="UP000016662">
    <property type="component" value="Unassembled WGS sequence"/>
</dbReference>
<dbReference type="PATRIC" id="fig|411473.3.peg.2649"/>
<evidence type="ECO:0000256" key="1">
    <source>
        <dbReference type="SAM" id="Phobius"/>
    </source>
</evidence>
<dbReference type="AlphaFoldDB" id="U2LM06"/>
<keyword evidence="3" id="KW-1185">Reference proteome</keyword>
<protein>
    <submittedName>
        <fullName evidence="2">Uncharacterized protein</fullName>
    </submittedName>
</protein>